<accession>A0A8S3PW31</accession>
<protein>
    <recommendedName>
        <fullName evidence="2">QRICH1-like domain-containing protein</fullName>
    </recommendedName>
</protein>
<evidence type="ECO:0000313" key="3">
    <source>
        <dbReference type="EMBL" id="CAG2187020.1"/>
    </source>
</evidence>
<dbReference type="Gene3D" id="1.10.443.10">
    <property type="entry name" value="Intergrase catalytic core"/>
    <property type="match status" value="1"/>
</dbReference>
<dbReference type="GO" id="GO:0006310">
    <property type="term" value="P:DNA recombination"/>
    <property type="evidence" value="ECO:0007669"/>
    <property type="project" value="UniProtKB-KW"/>
</dbReference>
<dbReference type="PANTHER" id="PTHR21446">
    <property type="entry name" value="DUF3504 DOMAIN-CONTAINING PROTEIN"/>
    <property type="match status" value="1"/>
</dbReference>
<name>A0A8S3PW31_MYTED</name>
<evidence type="ECO:0000256" key="1">
    <source>
        <dbReference type="ARBA" id="ARBA00023172"/>
    </source>
</evidence>
<proteinExistence type="predicted"/>
<organism evidence="3 4">
    <name type="scientific">Mytilus edulis</name>
    <name type="common">Blue mussel</name>
    <dbReference type="NCBI Taxonomy" id="6550"/>
    <lineage>
        <taxon>Eukaryota</taxon>
        <taxon>Metazoa</taxon>
        <taxon>Spiralia</taxon>
        <taxon>Lophotrochozoa</taxon>
        <taxon>Mollusca</taxon>
        <taxon>Bivalvia</taxon>
        <taxon>Autobranchia</taxon>
        <taxon>Pteriomorphia</taxon>
        <taxon>Mytilida</taxon>
        <taxon>Mytiloidea</taxon>
        <taxon>Mytilidae</taxon>
        <taxon>Mytilinae</taxon>
        <taxon>Mytilus</taxon>
    </lineage>
</organism>
<dbReference type="InterPro" id="IPR052787">
    <property type="entry name" value="MAVS"/>
</dbReference>
<dbReference type="GO" id="GO:0003677">
    <property type="term" value="F:DNA binding"/>
    <property type="evidence" value="ECO:0007669"/>
    <property type="project" value="InterPro"/>
</dbReference>
<evidence type="ECO:0000313" key="4">
    <source>
        <dbReference type="Proteomes" id="UP000683360"/>
    </source>
</evidence>
<evidence type="ECO:0000259" key="2">
    <source>
        <dbReference type="Pfam" id="PF25561"/>
    </source>
</evidence>
<dbReference type="InterPro" id="IPR057926">
    <property type="entry name" value="QRICH1_dom"/>
</dbReference>
<keyword evidence="4" id="KW-1185">Reference proteome</keyword>
<feature type="domain" description="QRICH1-like" evidence="2">
    <location>
        <begin position="42"/>
        <end position="120"/>
    </location>
</feature>
<dbReference type="Pfam" id="PF25561">
    <property type="entry name" value="QRICH1"/>
    <property type="match status" value="1"/>
</dbReference>
<dbReference type="InterPro" id="IPR013762">
    <property type="entry name" value="Integrase-like_cat_sf"/>
</dbReference>
<dbReference type="PANTHER" id="PTHR21446:SF12">
    <property type="entry name" value="POTASSIUM CHANNEL TETRAMERIZATION DOMAIN CONTAINING 1"/>
    <property type="match status" value="1"/>
</dbReference>
<dbReference type="EMBL" id="CAJPWZ010000151">
    <property type="protein sequence ID" value="CAG2187020.1"/>
    <property type="molecule type" value="Genomic_DNA"/>
</dbReference>
<comment type="caution">
    <text evidence="3">The sequence shown here is derived from an EMBL/GenBank/DDBJ whole genome shotgun (WGS) entry which is preliminary data.</text>
</comment>
<dbReference type="InterPro" id="IPR011010">
    <property type="entry name" value="DNA_brk_join_enz"/>
</dbReference>
<dbReference type="Proteomes" id="UP000683360">
    <property type="component" value="Unassembled WGS sequence"/>
</dbReference>
<dbReference type="OrthoDB" id="6109275at2759"/>
<sequence>MAGAAEVATEKRFPSLNNEEIKKILIEKDSKNTRRSTDSSVRTFKSYLREKNLPEDFENLPNNELDSILFRFYPEARTENGELYKKSSLFSLRHGINRHLSNFDSGKDIVHDTDFKDSNKVFLATTKDLKRQGKGGINHYPPIELSDLNKLYEYFDVNNNVQLQEKVFVDLMLYFGRRGRENIHELKITDFAATTDADGRVYIYMSSDELTKNHQQDENTADGRMYASDDDLCPVRSFRLYTSHLRGNKCDRLFQRPSTKMNSVKWYDSIPMGHNTIGNLMPTISGKAGLSVRYTNHSLRATSVHVLDNIGKFASRHIMTVTGHKSEASLKTYTGYTGDEIKKNMSDTISDTLHKPPTKKLCVREDFGDFELKPLSNSQFQDLLNDLDIDIAPKVDEKNNISTTDHYNKENINSSCVQNLQSVNIDNESICNRTVNYMDQRFPMPVLNNCSNVTINFNLK</sequence>
<dbReference type="SUPFAM" id="SSF56349">
    <property type="entry name" value="DNA breaking-rejoining enzymes"/>
    <property type="match status" value="1"/>
</dbReference>
<keyword evidence="1" id="KW-0233">DNA recombination</keyword>
<reference evidence="3" key="1">
    <citation type="submission" date="2021-03" db="EMBL/GenBank/DDBJ databases">
        <authorList>
            <person name="Bekaert M."/>
        </authorList>
    </citation>
    <scope>NUCLEOTIDE SEQUENCE</scope>
</reference>
<dbReference type="AlphaFoldDB" id="A0A8S3PW31"/>
<dbReference type="GO" id="GO:0015074">
    <property type="term" value="P:DNA integration"/>
    <property type="evidence" value="ECO:0007669"/>
    <property type="project" value="InterPro"/>
</dbReference>
<gene>
    <name evidence="3" type="ORF">MEDL_2477</name>
</gene>